<organism evidence="2 3">
    <name type="scientific">Pristionchus entomophagus</name>
    <dbReference type="NCBI Taxonomy" id="358040"/>
    <lineage>
        <taxon>Eukaryota</taxon>
        <taxon>Metazoa</taxon>
        <taxon>Ecdysozoa</taxon>
        <taxon>Nematoda</taxon>
        <taxon>Chromadorea</taxon>
        <taxon>Rhabditida</taxon>
        <taxon>Rhabditina</taxon>
        <taxon>Diplogasteromorpha</taxon>
        <taxon>Diplogasteroidea</taxon>
        <taxon>Neodiplogasteridae</taxon>
        <taxon>Pristionchus</taxon>
    </lineage>
</organism>
<sequence>MDSASGGDVSMMRWSSVYGETPDRRSEEERLTDLLVTEKFVAQRIRLKQHYGWTERDVVPMKSISGWSAFVRFQARAAMKPVVQLQDYERKKTGSCATIASDGHGYGSPIPLRPDRMDTTDEKSAASPHTMSRRRTRPFELTP</sequence>
<evidence type="ECO:0000313" key="2">
    <source>
        <dbReference type="EMBL" id="GMS89769.1"/>
    </source>
</evidence>
<feature type="region of interest" description="Disordered" evidence="1">
    <location>
        <begin position="96"/>
        <end position="143"/>
    </location>
</feature>
<comment type="caution">
    <text evidence="2">The sequence shown here is derived from an EMBL/GenBank/DDBJ whole genome shotgun (WGS) entry which is preliminary data.</text>
</comment>
<evidence type="ECO:0000313" key="3">
    <source>
        <dbReference type="Proteomes" id="UP001432027"/>
    </source>
</evidence>
<evidence type="ECO:0000256" key="1">
    <source>
        <dbReference type="SAM" id="MobiDB-lite"/>
    </source>
</evidence>
<feature type="compositionally biased region" description="Basic and acidic residues" evidence="1">
    <location>
        <begin position="113"/>
        <end position="124"/>
    </location>
</feature>
<name>A0AAV5TAT3_9BILA</name>
<proteinExistence type="predicted"/>
<protein>
    <submittedName>
        <fullName evidence="2">Uncharacterized protein</fullName>
    </submittedName>
</protein>
<keyword evidence="3" id="KW-1185">Reference proteome</keyword>
<gene>
    <name evidence="2" type="ORF">PENTCL1PPCAC_11944</name>
</gene>
<dbReference type="AlphaFoldDB" id="A0AAV5TAT3"/>
<dbReference type="Proteomes" id="UP001432027">
    <property type="component" value="Unassembled WGS sequence"/>
</dbReference>
<reference evidence="2" key="1">
    <citation type="submission" date="2023-10" db="EMBL/GenBank/DDBJ databases">
        <title>Genome assembly of Pristionchus species.</title>
        <authorList>
            <person name="Yoshida K."/>
            <person name="Sommer R.J."/>
        </authorList>
    </citation>
    <scope>NUCLEOTIDE SEQUENCE</scope>
    <source>
        <strain evidence="2">RS0144</strain>
    </source>
</reference>
<dbReference type="EMBL" id="BTSX01000003">
    <property type="protein sequence ID" value="GMS89769.1"/>
    <property type="molecule type" value="Genomic_DNA"/>
</dbReference>
<accession>A0AAV5TAT3</accession>